<dbReference type="Proteomes" id="UP000051952">
    <property type="component" value="Unassembled WGS sequence"/>
</dbReference>
<keyword evidence="3" id="KW-1185">Reference proteome</keyword>
<feature type="compositionally biased region" description="Polar residues" evidence="1">
    <location>
        <begin position="502"/>
        <end position="513"/>
    </location>
</feature>
<dbReference type="VEuPathDB" id="TriTrypDB:BSAL_74935"/>
<dbReference type="SUPFAM" id="SSF117281">
    <property type="entry name" value="Kelch motif"/>
    <property type="match status" value="1"/>
</dbReference>
<protein>
    <submittedName>
        <fullName evidence="2">Uncharacterized protein</fullName>
    </submittedName>
</protein>
<feature type="compositionally biased region" description="Polar residues" evidence="1">
    <location>
        <begin position="111"/>
        <end position="120"/>
    </location>
</feature>
<reference evidence="3" key="1">
    <citation type="submission" date="2015-09" db="EMBL/GenBank/DDBJ databases">
        <authorList>
            <consortium name="Pathogen Informatics"/>
        </authorList>
    </citation>
    <scope>NUCLEOTIDE SEQUENCE [LARGE SCALE GENOMIC DNA]</scope>
    <source>
        <strain evidence="3">Lake Konstanz</strain>
    </source>
</reference>
<evidence type="ECO:0000256" key="1">
    <source>
        <dbReference type="SAM" id="MobiDB-lite"/>
    </source>
</evidence>
<name>A0A0S4IY63_BODSA</name>
<feature type="region of interest" description="Disordered" evidence="1">
    <location>
        <begin position="111"/>
        <end position="143"/>
    </location>
</feature>
<feature type="compositionally biased region" description="Low complexity" evidence="1">
    <location>
        <begin position="254"/>
        <end position="268"/>
    </location>
</feature>
<dbReference type="AlphaFoldDB" id="A0A0S4IY63"/>
<evidence type="ECO:0000313" key="3">
    <source>
        <dbReference type="Proteomes" id="UP000051952"/>
    </source>
</evidence>
<sequence length="871" mass="93335">MFQAQWRRLDEVAAAPSSSSCSDRSLFAPCPRRFHVTGVVYIAPQHPPSGRRHIHTAEATSSSSAAYQEPHCTSSWRKLLVLFGGKTTTATQTAACSSSQLLDVDDRSLSHQSESSNQITLPIETSVEVNRPSPGGAPPTEGERYLGGVPFVFDVAQRRWLSVQVVNDPVFGAPLPRAYHAAAVHENQLIICGGKTTSSSPLATTSTAAGSTSVVLGDVWVCTFTPLPLGEGNDRTIVATWSRRDSQGRCDATSSSSSQSSHGSVTNSMPSDHTALSFTAANHPMCYHTCVLLSSSQLVCHGGNDGKRWDDTIRVFDLKTNRWVSQHTAVPVHCPTSINSSASASSSCDCSWPQNQFCVHSSKTLRPVLFRKLLASQQQLSSTISMQPSCPPREGHSTICVPRRRTYGDGGVAAASVAEDHRTLGTESLFTFGGEVALTTFNTLLKLDVNHSSMKTEWSVLSGGGEYPHSRTDASPPRQHLCFSDEVQTIAATSVTTTALESESIPQIFSEPSTEGVADECPSTPDKRMNRRNSTTTHADEEASPLVSSPGADVIVTDGCYEAAHNGPAVAAGNNGCVVISISESPPRHFVEERRHHGSVQQGSHCVGGPLPEHRAFHTAWPSGSSGMLVYGGVCRGGHTVMSSLRRYDCIVGQWVDVSDPLDGGAHHPGPRASCPVATQPEPAQQPASPRQCCDACGAPSDPCFMVGGESSTSTPHNNNIGGASLAMDVWQLDLHYGRCAAALELHRPSSPNPQRRCFMGLTLGGITPTLPLTPPPHRRHVAQSSNATASSSFPPPAPLDMGLDPEMIPTVLPAPIHAMTNRFSADESASMKVSLLPLKLLLGMYIKDHMPQLLEQQRQHILEGRRHRRQ</sequence>
<organism evidence="2 3">
    <name type="scientific">Bodo saltans</name>
    <name type="common">Flagellated protozoan</name>
    <dbReference type="NCBI Taxonomy" id="75058"/>
    <lineage>
        <taxon>Eukaryota</taxon>
        <taxon>Discoba</taxon>
        <taxon>Euglenozoa</taxon>
        <taxon>Kinetoplastea</taxon>
        <taxon>Metakinetoplastina</taxon>
        <taxon>Eubodonida</taxon>
        <taxon>Bodonidae</taxon>
        <taxon>Bodo</taxon>
    </lineage>
</organism>
<feature type="region of interest" description="Disordered" evidence="1">
    <location>
        <begin position="502"/>
        <end position="549"/>
    </location>
</feature>
<proteinExistence type="predicted"/>
<dbReference type="InterPro" id="IPR015915">
    <property type="entry name" value="Kelch-typ_b-propeller"/>
</dbReference>
<evidence type="ECO:0000313" key="2">
    <source>
        <dbReference type="EMBL" id="CUG14431.1"/>
    </source>
</evidence>
<accession>A0A0S4IY63</accession>
<feature type="region of interest" description="Disordered" evidence="1">
    <location>
        <begin position="662"/>
        <end position="687"/>
    </location>
</feature>
<feature type="compositionally biased region" description="Low complexity" evidence="1">
    <location>
        <begin position="783"/>
        <end position="793"/>
    </location>
</feature>
<feature type="region of interest" description="Disordered" evidence="1">
    <location>
        <begin position="247"/>
        <end position="268"/>
    </location>
</feature>
<gene>
    <name evidence="2" type="ORF">BSAL_74935</name>
</gene>
<dbReference type="PANTHER" id="PTHR23244">
    <property type="entry name" value="KELCH REPEAT DOMAIN"/>
    <property type="match status" value="1"/>
</dbReference>
<dbReference type="EMBL" id="CYKH01000672">
    <property type="protein sequence ID" value="CUG14431.1"/>
    <property type="molecule type" value="Genomic_DNA"/>
</dbReference>
<feature type="region of interest" description="Disordered" evidence="1">
    <location>
        <begin position="778"/>
        <end position="799"/>
    </location>
</feature>
<dbReference type="Gene3D" id="2.120.10.80">
    <property type="entry name" value="Kelch-type beta propeller"/>
    <property type="match status" value="2"/>
</dbReference>